<dbReference type="PANTHER" id="PTHR43784:SF2">
    <property type="entry name" value="GDSL-LIKE LIPASE_ACYLHYDROLASE, PUTATIVE (AFU_ORTHOLOGUE AFUA_2G00820)-RELATED"/>
    <property type="match status" value="1"/>
</dbReference>
<feature type="region of interest" description="Disordered" evidence="1">
    <location>
        <begin position="1572"/>
        <end position="1596"/>
    </location>
</feature>
<dbReference type="PANTHER" id="PTHR43784">
    <property type="entry name" value="GDSL-LIKE LIPASE/ACYLHYDROLASE, PUTATIVE (AFU_ORTHOLOGUE AFUA_2G00820)-RELATED"/>
    <property type="match status" value="1"/>
</dbReference>
<evidence type="ECO:0000256" key="1">
    <source>
        <dbReference type="SAM" id="MobiDB-lite"/>
    </source>
</evidence>
<feature type="compositionally biased region" description="Low complexity" evidence="1">
    <location>
        <begin position="40"/>
        <end position="60"/>
    </location>
</feature>
<feature type="compositionally biased region" description="Low complexity" evidence="1">
    <location>
        <begin position="285"/>
        <end position="315"/>
    </location>
</feature>
<keyword evidence="4" id="KW-1185">Reference proteome</keyword>
<dbReference type="Proteomes" id="UP000317940">
    <property type="component" value="Unassembled WGS sequence"/>
</dbReference>
<feature type="signal peptide" evidence="2">
    <location>
        <begin position="1"/>
        <end position="40"/>
    </location>
</feature>
<feature type="region of interest" description="Disordered" evidence="1">
    <location>
        <begin position="40"/>
        <end position="88"/>
    </location>
</feature>
<name>A0A561UF39_9ACTN</name>
<dbReference type="Gene3D" id="2.60.120.260">
    <property type="entry name" value="Galactose-binding domain-like"/>
    <property type="match status" value="1"/>
</dbReference>
<evidence type="ECO:0000313" key="3">
    <source>
        <dbReference type="EMBL" id="TWF97997.1"/>
    </source>
</evidence>
<dbReference type="EMBL" id="VIWT01000001">
    <property type="protein sequence ID" value="TWF97997.1"/>
    <property type="molecule type" value="Genomic_DNA"/>
</dbReference>
<comment type="caution">
    <text evidence="3">The sequence shown here is derived from an EMBL/GenBank/DDBJ whole genome shotgun (WGS) entry which is preliminary data.</text>
</comment>
<organism evidence="3 4">
    <name type="scientific">Kitasatospora viridis</name>
    <dbReference type="NCBI Taxonomy" id="281105"/>
    <lineage>
        <taxon>Bacteria</taxon>
        <taxon>Bacillati</taxon>
        <taxon>Actinomycetota</taxon>
        <taxon>Actinomycetes</taxon>
        <taxon>Kitasatosporales</taxon>
        <taxon>Streptomycetaceae</taxon>
        <taxon>Kitasatospora</taxon>
    </lineage>
</organism>
<protein>
    <submittedName>
        <fullName evidence="3">Uncharacterized protein</fullName>
    </submittedName>
</protein>
<dbReference type="RefSeq" id="WP_145904488.1">
    <property type="nucleotide sequence ID" value="NZ_BAAAMZ010000013.1"/>
</dbReference>
<dbReference type="InterPro" id="IPR053140">
    <property type="entry name" value="GDSL_Rv0518-like"/>
</dbReference>
<evidence type="ECO:0000256" key="2">
    <source>
        <dbReference type="SAM" id="SignalP"/>
    </source>
</evidence>
<gene>
    <name evidence="3" type="ORF">FHX73_111799</name>
</gene>
<sequence>MAINSSHTSPGARSRRATAVGLALGALTAGLLAGVAPAQAAPPAKPASAPAALPGKSGAPTSGARGGAAGPVVNQASPKPAAAPSALQQAESAALAKAKKTNSPVTVDQLTNETSETVINPDGTLTLRQHAAPVRVRKGASWTPIDTTLAKRADGRIAPGATDSDLSFSPGGNGPLITMIRDGKRLSISWPGTLPAPAVSGDTATYPAVLPDVDLAVTARGDGFSEVLVVKSAAAAANPQLATIHLGTTTDGLTLSQDNTGDALATDSGGHTVFAASPPMLWDSASAPTAPVTPAAHANAQTDAQAPATAAAPTPSSVHGPGDTAHATRLGFKVAQDQLSLTPDKGLLSSPATVYPVYIDPAWSGNPSLVSWLTLSNGGQKDTSGNVARVGFVGNWDGCAYVCNQTFRSYFQMNSSGFGGANVQSAYFYPYFSGVSQNDQPTDVRLDPLFDGNTNWSNKPTSSSVVASCTCNPGNTGASNVLNVIGAAQSAAANNWGSVDFEVDAHDETTKYQYKKIDPTQTYWTVTYYYAPDNPQVVGTTPQVNGPGGTFVPSSNVTMQISGGDRDGELVKAGFEIYHASNGSVTSVYQSGIWQGDYTSSSSPVTATGLPDGQYAWHGLLQSQQGNMQSPFTGWVFFTVSTAMPGTPDIESNQFPKNQFGGAYQDNGTFSLTTGNGPNDWGYIFSLDGDLTSTQWNQSAPPPTWSGGAPTRAQQYLVQSTGAATAITFPVGTVGPHTLYAKTISPAGIVSNEYAFGFWAGLTTPRFVSGDTLVSGVAAATNDDNTTTPVPAATSHTTGQLFAQGPVGWFSWYGAGQAMLANGTNPVSNGDSATFSFDLPHAGYWDLGANLTKAGDYGQYSLTLDQGGAKPATLITGFDAYNPAAPVVTTQFVDFGSPLSQTTQQPIPLTQGVHTLTLTITGKNAASAGYQAGIDVLRLAPMSATCTIVDLTACQNNTAISADNNHLAADADGVGASLSAGQLAAAGWTPNAPITVNGAPMTVPNYSVGKADNILSSGQTVTVGGTAAANAGNAVEFLAFATGGNVTSAYNSSVTGTITYPTDSTGHSVCGTTTSYPYSLDMVPDWVKGDPGTHAVGFANRNLSNGTDSYGPQLFPISVALPCPGVAIQSITLPVVTNRLVYGTNALHIMGVGIRPASYVPGSSLLQNWTGTWGAKQDTHGKALGTTTERTAVSITLPGANLRLRLSNALGSQPITLNHVTVAHQQSGAVPTTTPVGVTFNNGSQTVTIPAGGDVTSDGLGFPTTSNETLLISYQLASGTTDAAFHSAAKNATWYSSAPGDQTADTTGTPFTTSDDNAYWLSGIDVSPTSGNTGALVLYGDQTVNSDTTTPNGHYQLSDLIYGDVVKANASDPISYPLYAVVNNGQNGWITSNNLLPTLSGSANQYAPGSATDPIDRSSLAVANVHSVLISTGTSDLLSGSNATDLENKLGALAQSVRIRYSDANGGSRKVGVFVATIPANPAITGTAETTRQTVNNYILCGSSTPTAGACTSNANWLGGKADGAINFAAAVATDHTDTGPLNLTRDYYTDSTGKQYPSQLYFQDLADQYQKDSTNANNPGGGGVGVSPMTARRAQ</sequence>
<accession>A0A561UF39</accession>
<keyword evidence="2" id="KW-0732">Signal</keyword>
<feature type="compositionally biased region" description="Low complexity" evidence="1">
    <location>
        <begin position="75"/>
        <end position="88"/>
    </location>
</feature>
<feature type="region of interest" description="Disordered" evidence="1">
    <location>
        <begin position="285"/>
        <end position="325"/>
    </location>
</feature>
<evidence type="ECO:0000313" key="4">
    <source>
        <dbReference type="Proteomes" id="UP000317940"/>
    </source>
</evidence>
<proteinExistence type="predicted"/>
<feature type="chain" id="PRO_5021740875" evidence="2">
    <location>
        <begin position="41"/>
        <end position="1596"/>
    </location>
</feature>
<reference evidence="3 4" key="1">
    <citation type="submission" date="2019-06" db="EMBL/GenBank/DDBJ databases">
        <title>Sequencing the genomes of 1000 actinobacteria strains.</title>
        <authorList>
            <person name="Klenk H.-P."/>
        </authorList>
    </citation>
    <scope>NUCLEOTIDE SEQUENCE [LARGE SCALE GENOMIC DNA]</scope>
    <source>
        <strain evidence="3 4">DSM 44826</strain>
    </source>
</reference>
<dbReference type="OrthoDB" id="176279at2"/>